<dbReference type="Proteomes" id="UP000663832">
    <property type="component" value="Unassembled WGS sequence"/>
</dbReference>
<reference evidence="1" key="1">
    <citation type="submission" date="2021-02" db="EMBL/GenBank/DDBJ databases">
        <authorList>
            <person name="Nowell W R."/>
        </authorList>
    </citation>
    <scope>NUCLEOTIDE SEQUENCE</scope>
</reference>
<keyword evidence="3" id="KW-1185">Reference proteome</keyword>
<dbReference type="InterPro" id="IPR012340">
    <property type="entry name" value="NA-bd_OB-fold"/>
</dbReference>
<dbReference type="Proteomes" id="UP000663877">
    <property type="component" value="Unassembled WGS sequence"/>
</dbReference>
<comment type="caution">
    <text evidence="1">The sequence shown here is derived from an EMBL/GenBank/DDBJ whole genome shotgun (WGS) entry which is preliminary data.</text>
</comment>
<accession>A0A814N0X4</accession>
<protein>
    <submittedName>
        <fullName evidence="1">Uncharacterized protein</fullName>
    </submittedName>
</protein>
<proteinExistence type="predicted"/>
<dbReference type="AlphaFoldDB" id="A0A814N0X4"/>
<gene>
    <name evidence="1" type="ORF">BJG266_LOCUS20527</name>
    <name evidence="2" type="ORF">QVE165_LOCUS55694</name>
</gene>
<dbReference type="Gene3D" id="2.40.50.140">
    <property type="entry name" value="Nucleic acid-binding proteins"/>
    <property type="match status" value="1"/>
</dbReference>
<sequence>MKRVNFTTTTTNETTSINLQGYVIGVSNMIKNENNSNHHYTLTMEGHNSSVITVMRYVSSNAICRLHAQLRILSNNQHAFELLHLKASAGSYTITNETRLVEKQIAFQPQWCITQDILFLKSLAEEKICAVECKIIHVNRPEPFTVTSGYKRTQKLRKEIIVADKTGAMILNIYEIHFNSITSGLSYKISALKTRSFKDIISLSAITETKFELIPDLIDVSYDTTSLTASLKKIDGKIIRLEPDLCYNKDNNDTCSYMATIETSPTEEYTLFVSRDCLLQCLNISEDSSKITEIMLYNLIEQQQFMLSNVQCIYEISSGIIKFIERQNSNIINTLISWPYLLPQSFDVHTLNKVWAYYRTDLFSLYVRLFSYSPFVYRPKYTLVNIFKVPFLLKPDSLTSYEQHFFKLHGQYPPVPPHVISNFEQFYSNLIQRYQFDKIAPFIDFNKFILAGGSVLISMLRNVSQPISSDLDFFYIGHTFNDFFQSFTNIRERLTNLYIVKHMILSKRRVYQLEVIFASTMAEVLNQSNNENKIILQFIYHPSVSSIQSYLMAFDVDIVQVAYNGTEVLSTWSFIRALNTGTFICFNLINDLQKLGRTALRIVKYCQRSFKLLYPHDFQMENFLCLPISQLNINKPNYYSLSHAQFGSNNDFFQLQQKFVDTFINQNF</sequence>
<evidence type="ECO:0000313" key="2">
    <source>
        <dbReference type="EMBL" id="CAF1621137.1"/>
    </source>
</evidence>
<dbReference type="EMBL" id="CAJNOI010000117">
    <property type="protein sequence ID" value="CAF1085912.1"/>
    <property type="molecule type" value="Genomic_DNA"/>
</dbReference>
<dbReference type="SUPFAM" id="SSF50249">
    <property type="entry name" value="Nucleic acid-binding proteins"/>
    <property type="match status" value="1"/>
</dbReference>
<organism evidence="1 4">
    <name type="scientific">Adineta steineri</name>
    <dbReference type="NCBI Taxonomy" id="433720"/>
    <lineage>
        <taxon>Eukaryota</taxon>
        <taxon>Metazoa</taxon>
        <taxon>Spiralia</taxon>
        <taxon>Gnathifera</taxon>
        <taxon>Rotifera</taxon>
        <taxon>Eurotatoria</taxon>
        <taxon>Bdelloidea</taxon>
        <taxon>Adinetida</taxon>
        <taxon>Adinetidae</taxon>
        <taxon>Adineta</taxon>
    </lineage>
</organism>
<evidence type="ECO:0000313" key="4">
    <source>
        <dbReference type="Proteomes" id="UP000663877"/>
    </source>
</evidence>
<evidence type="ECO:0000313" key="1">
    <source>
        <dbReference type="EMBL" id="CAF1085912.1"/>
    </source>
</evidence>
<evidence type="ECO:0000313" key="3">
    <source>
        <dbReference type="Proteomes" id="UP000663832"/>
    </source>
</evidence>
<dbReference type="OrthoDB" id="10009499at2759"/>
<dbReference type="EMBL" id="CAJNOM010001870">
    <property type="protein sequence ID" value="CAF1621137.1"/>
    <property type="molecule type" value="Genomic_DNA"/>
</dbReference>
<name>A0A814N0X4_9BILA</name>